<dbReference type="VEuPathDB" id="FungiDB:BD410DRAFT_786270"/>
<evidence type="ECO:0000313" key="1">
    <source>
        <dbReference type="EMBL" id="TDL24182.1"/>
    </source>
</evidence>
<evidence type="ECO:0000313" key="2">
    <source>
        <dbReference type="Proteomes" id="UP000294933"/>
    </source>
</evidence>
<reference evidence="1 2" key="1">
    <citation type="submission" date="2018-06" db="EMBL/GenBank/DDBJ databases">
        <title>A transcriptomic atlas of mushroom development highlights an independent origin of complex multicellularity.</title>
        <authorList>
            <consortium name="DOE Joint Genome Institute"/>
            <person name="Krizsan K."/>
            <person name="Almasi E."/>
            <person name="Merenyi Z."/>
            <person name="Sahu N."/>
            <person name="Viragh M."/>
            <person name="Koszo T."/>
            <person name="Mondo S."/>
            <person name="Kiss B."/>
            <person name="Balint B."/>
            <person name="Kues U."/>
            <person name="Barry K."/>
            <person name="Hegedus J.C."/>
            <person name="Henrissat B."/>
            <person name="Johnson J."/>
            <person name="Lipzen A."/>
            <person name="Ohm R."/>
            <person name="Nagy I."/>
            <person name="Pangilinan J."/>
            <person name="Yan J."/>
            <person name="Xiong Y."/>
            <person name="Grigoriev I.V."/>
            <person name="Hibbett D.S."/>
            <person name="Nagy L.G."/>
        </authorList>
    </citation>
    <scope>NUCLEOTIDE SEQUENCE [LARGE SCALE GENOMIC DNA]</scope>
    <source>
        <strain evidence="1 2">SZMC22713</strain>
    </source>
</reference>
<protein>
    <submittedName>
        <fullName evidence="1">Uncharacterized protein</fullName>
    </submittedName>
</protein>
<dbReference type="Proteomes" id="UP000294933">
    <property type="component" value="Unassembled WGS sequence"/>
</dbReference>
<gene>
    <name evidence="1" type="ORF">BD410DRAFT_786270</name>
</gene>
<dbReference type="EMBL" id="ML170167">
    <property type="protein sequence ID" value="TDL24182.1"/>
    <property type="molecule type" value="Genomic_DNA"/>
</dbReference>
<sequence length="54" mass="6066">MPNSQNFSLSSIASTPTELHVNVARQQITWLKDRNDVENCLEYGFRVVAATSIL</sequence>
<feature type="non-terminal residue" evidence="1">
    <location>
        <position position="54"/>
    </location>
</feature>
<organism evidence="1 2">
    <name type="scientific">Rickenella mellea</name>
    <dbReference type="NCBI Taxonomy" id="50990"/>
    <lineage>
        <taxon>Eukaryota</taxon>
        <taxon>Fungi</taxon>
        <taxon>Dikarya</taxon>
        <taxon>Basidiomycota</taxon>
        <taxon>Agaricomycotina</taxon>
        <taxon>Agaricomycetes</taxon>
        <taxon>Hymenochaetales</taxon>
        <taxon>Rickenellaceae</taxon>
        <taxon>Rickenella</taxon>
    </lineage>
</organism>
<name>A0A4Y7QAR8_9AGAM</name>
<dbReference type="AlphaFoldDB" id="A0A4Y7QAR8"/>
<keyword evidence="2" id="KW-1185">Reference proteome</keyword>
<proteinExistence type="predicted"/>
<accession>A0A4Y7QAR8</accession>